<evidence type="ECO:0008006" key="3">
    <source>
        <dbReference type="Google" id="ProtNLM"/>
    </source>
</evidence>
<evidence type="ECO:0000313" key="2">
    <source>
        <dbReference type="Proteomes" id="UP000006048"/>
    </source>
</evidence>
<dbReference type="InterPro" id="IPR035069">
    <property type="entry name" value="TTHA1013/TTHA0281-like"/>
</dbReference>
<dbReference type="Gene3D" id="3.30.160.250">
    <property type="match status" value="1"/>
</dbReference>
<proteinExistence type="predicted"/>
<name>I4B5P3_TURPD</name>
<keyword evidence="2" id="KW-1185">Reference proteome</keyword>
<dbReference type="RefSeq" id="WP_014803107.1">
    <property type="nucleotide sequence ID" value="NC_018020.1"/>
</dbReference>
<dbReference type="HOGENOM" id="CLU_2637032_0_0_12"/>
<protein>
    <recommendedName>
        <fullName evidence="3">Type II toxin-antitoxin system HicB family antitoxin</fullName>
    </recommendedName>
</protein>
<dbReference type="EMBL" id="CP002959">
    <property type="protein sequence ID" value="AFM12600.1"/>
    <property type="molecule type" value="Genomic_DNA"/>
</dbReference>
<dbReference type="KEGG" id="tpx:Turpa_1953"/>
<accession>I4B5P3</accession>
<dbReference type="Proteomes" id="UP000006048">
    <property type="component" value="Chromosome"/>
</dbReference>
<organism evidence="1 2">
    <name type="scientific">Turneriella parva (strain ATCC BAA-1111 / DSM 21527 / NCTC 11395 / H)</name>
    <name type="common">Leptospira parva</name>
    <dbReference type="NCBI Taxonomy" id="869212"/>
    <lineage>
        <taxon>Bacteria</taxon>
        <taxon>Pseudomonadati</taxon>
        <taxon>Spirochaetota</taxon>
        <taxon>Spirochaetia</taxon>
        <taxon>Leptospirales</taxon>
        <taxon>Leptospiraceae</taxon>
        <taxon>Turneriella</taxon>
    </lineage>
</organism>
<dbReference type="STRING" id="869212.Turpa_1953"/>
<reference evidence="1 2" key="1">
    <citation type="submission" date="2012-06" db="EMBL/GenBank/DDBJ databases">
        <title>The complete chromosome of genome of Turneriella parva DSM 21527.</title>
        <authorList>
            <consortium name="US DOE Joint Genome Institute (JGI-PGF)"/>
            <person name="Lucas S."/>
            <person name="Han J."/>
            <person name="Lapidus A."/>
            <person name="Bruce D."/>
            <person name="Goodwin L."/>
            <person name="Pitluck S."/>
            <person name="Peters L."/>
            <person name="Kyrpides N."/>
            <person name="Mavromatis K."/>
            <person name="Ivanova N."/>
            <person name="Mikhailova N."/>
            <person name="Chertkov O."/>
            <person name="Detter J.C."/>
            <person name="Tapia R."/>
            <person name="Han C."/>
            <person name="Land M."/>
            <person name="Hauser L."/>
            <person name="Markowitz V."/>
            <person name="Cheng J.-F."/>
            <person name="Hugenholtz P."/>
            <person name="Woyke T."/>
            <person name="Wu D."/>
            <person name="Gronow S."/>
            <person name="Wellnitz S."/>
            <person name="Brambilla E."/>
            <person name="Klenk H.-P."/>
            <person name="Eisen J.A."/>
        </authorList>
    </citation>
    <scope>NUCLEOTIDE SEQUENCE [LARGE SCALE GENOMIC DNA]</scope>
    <source>
        <strain evidence="2">ATCC BAA-1111 / DSM 21527 / NCTC 11395 / H</strain>
    </source>
</reference>
<dbReference type="SUPFAM" id="SSF143100">
    <property type="entry name" value="TTHA1013/TTHA0281-like"/>
    <property type="match status" value="1"/>
</dbReference>
<dbReference type="OrthoDB" id="573854at2"/>
<evidence type="ECO:0000313" key="1">
    <source>
        <dbReference type="EMBL" id="AFM12600.1"/>
    </source>
</evidence>
<sequence length="77" mass="8710">MDLSIRVYEKDGEFVASCPELDVYTYGQNAEQARARLKHVIAFYADTAQDLGYKIDATELLSSFQKPAQARTESFLN</sequence>
<gene>
    <name evidence="1" type="ordered locus">Turpa_1953</name>
</gene>
<dbReference type="AlphaFoldDB" id="I4B5P3"/>